<reference evidence="2 3" key="1">
    <citation type="journal article" date="2019" name="Nat. Microbiol.">
        <title>Mediterranean grassland soil C-N compound turnover is dependent on rainfall and depth, and is mediated by genomically divergent microorganisms.</title>
        <authorList>
            <person name="Diamond S."/>
            <person name="Andeer P.F."/>
            <person name="Li Z."/>
            <person name="Crits-Christoph A."/>
            <person name="Burstein D."/>
            <person name="Anantharaman K."/>
            <person name="Lane K.R."/>
            <person name="Thomas B.C."/>
            <person name="Pan C."/>
            <person name="Northen T.R."/>
            <person name="Banfield J.F."/>
        </authorList>
    </citation>
    <scope>NUCLEOTIDE SEQUENCE [LARGE SCALE GENOMIC DNA]</scope>
    <source>
        <strain evidence="2">WS_2</strain>
    </source>
</reference>
<organism evidence="2 3">
    <name type="scientific">Eiseniibacteriota bacterium</name>
    <dbReference type="NCBI Taxonomy" id="2212470"/>
    <lineage>
        <taxon>Bacteria</taxon>
        <taxon>Candidatus Eiseniibacteriota</taxon>
    </lineage>
</organism>
<protein>
    <submittedName>
        <fullName evidence="2">Uncharacterized protein</fullName>
    </submittedName>
</protein>
<name>A0A538SFN3_UNCEI</name>
<accession>A0A538SFN3</accession>
<dbReference type="Proteomes" id="UP000317716">
    <property type="component" value="Unassembled WGS sequence"/>
</dbReference>
<evidence type="ECO:0000313" key="3">
    <source>
        <dbReference type="Proteomes" id="UP000317716"/>
    </source>
</evidence>
<evidence type="ECO:0000256" key="1">
    <source>
        <dbReference type="SAM" id="MobiDB-lite"/>
    </source>
</evidence>
<evidence type="ECO:0000313" key="2">
    <source>
        <dbReference type="EMBL" id="TMQ50183.1"/>
    </source>
</evidence>
<feature type="compositionally biased region" description="Low complexity" evidence="1">
    <location>
        <begin position="80"/>
        <end position="96"/>
    </location>
</feature>
<dbReference type="AlphaFoldDB" id="A0A538SFN3"/>
<feature type="compositionally biased region" description="Low complexity" evidence="1">
    <location>
        <begin position="48"/>
        <end position="70"/>
    </location>
</feature>
<feature type="region of interest" description="Disordered" evidence="1">
    <location>
        <begin position="1"/>
        <end position="114"/>
    </location>
</feature>
<dbReference type="EMBL" id="VBOS01000422">
    <property type="protein sequence ID" value="TMQ50183.1"/>
    <property type="molecule type" value="Genomic_DNA"/>
</dbReference>
<proteinExistence type="predicted"/>
<comment type="caution">
    <text evidence="2">The sequence shown here is derived from an EMBL/GenBank/DDBJ whole genome shotgun (WGS) entry which is preliminary data.</text>
</comment>
<sequence length="114" mass="11386">MAGITTAHSAPRVLATKAAAPSSPSSNLTPRLPRGAPRYTTRQPPPGSAANSNLSAAATVPPSPPARVVSGPREEARGGRSTTVRVVARPAASRATILSGRGASPGRTTMVPAS</sequence>
<gene>
    <name evidence="2" type="ORF">E6K72_11675</name>
</gene>